<dbReference type="Proteomes" id="UP000193944">
    <property type="component" value="Unassembled WGS sequence"/>
</dbReference>
<accession>A0A1Y1WZ42</accession>
<protein>
    <submittedName>
        <fullName evidence="1">Uncharacterized protein</fullName>
    </submittedName>
</protein>
<reference evidence="1 2" key="2">
    <citation type="submission" date="2016-08" db="EMBL/GenBank/DDBJ databases">
        <title>Pervasive Adenine N6-methylation of Active Genes in Fungi.</title>
        <authorList>
            <consortium name="DOE Joint Genome Institute"/>
            <person name="Mondo S.J."/>
            <person name="Dannebaum R.O."/>
            <person name="Kuo R.C."/>
            <person name="Labutti K."/>
            <person name="Haridas S."/>
            <person name="Kuo A."/>
            <person name="Salamov A."/>
            <person name="Ahrendt S.R."/>
            <person name="Lipzen A."/>
            <person name="Sullivan W."/>
            <person name="Andreopoulos W.B."/>
            <person name="Clum A."/>
            <person name="Lindquist E."/>
            <person name="Daum C."/>
            <person name="Ramamoorthy G.K."/>
            <person name="Gryganskyi A."/>
            <person name="Culley D."/>
            <person name="Magnuson J.K."/>
            <person name="James T.Y."/>
            <person name="O'Malley M.A."/>
            <person name="Stajich J.E."/>
            <person name="Spatafora J.W."/>
            <person name="Visel A."/>
            <person name="Grigoriev I.V."/>
        </authorList>
    </citation>
    <scope>NUCLEOTIDE SEQUENCE [LARGE SCALE GENOMIC DNA]</scope>
    <source>
        <strain evidence="1 2">S4</strain>
    </source>
</reference>
<organism evidence="1 2">
    <name type="scientific">Anaeromyces robustus</name>
    <dbReference type="NCBI Taxonomy" id="1754192"/>
    <lineage>
        <taxon>Eukaryota</taxon>
        <taxon>Fungi</taxon>
        <taxon>Fungi incertae sedis</taxon>
        <taxon>Chytridiomycota</taxon>
        <taxon>Chytridiomycota incertae sedis</taxon>
        <taxon>Neocallimastigomycetes</taxon>
        <taxon>Neocallimastigales</taxon>
        <taxon>Neocallimastigaceae</taxon>
        <taxon>Anaeromyces</taxon>
    </lineage>
</organism>
<gene>
    <name evidence="1" type="ORF">BCR32DRAFT_282348</name>
</gene>
<sequence>MIYTVYAGNTSYNKNSRTTAHITKKLSDSICEGFCCCNSNDVCSDNDNHYNICFSCQSQFDYCFDKKYILTTTIIKKFFTKKISTN</sequence>
<comment type="caution">
    <text evidence="1">The sequence shown here is derived from an EMBL/GenBank/DDBJ whole genome shotgun (WGS) entry which is preliminary data.</text>
</comment>
<evidence type="ECO:0000313" key="2">
    <source>
        <dbReference type="Proteomes" id="UP000193944"/>
    </source>
</evidence>
<reference evidence="1 2" key="1">
    <citation type="submission" date="2016-08" db="EMBL/GenBank/DDBJ databases">
        <title>A Parts List for Fungal Cellulosomes Revealed by Comparative Genomics.</title>
        <authorList>
            <consortium name="DOE Joint Genome Institute"/>
            <person name="Haitjema C.H."/>
            <person name="Gilmore S.P."/>
            <person name="Henske J.K."/>
            <person name="Solomon K.V."/>
            <person name="De Groot R."/>
            <person name="Kuo A."/>
            <person name="Mondo S.J."/>
            <person name="Salamov A.A."/>
            <person name="Labutti K."/>
            <person name="Zhao Z."/>
            <person name="Chiniquy J."/>
            <person name="Barry K."/>
            <person name="Brewer H.M."/>
            <person name="Purvine S.O."/>
            <person name="Wright A.T."/>
            <person name="Boxma B."/>
            <person name="Van Alen T."/>
            <person name="Hackstein J.H."/>
            <person name="Baker S.E."/>
            <person name="Grigoriev I.V."/>
            <person name="O'Malley M.A."/>
        </authorList>
    </citation>
    <scope>NUCLEOTIDE SEQUENCE [LARGE SCALE GENOMIC DNA]</scope>
    <source>
        <strain evidence="1 2">S4</strain>
    </source>
</reference>
<keyword evidence="2" id="KW-1185">Reference proteome</keyword>
<name>A0A1Y1WZ42_9FUNG</name>
<proteinExistence type="predicted"/>
<dbReference type="AlphaFoldDB" id="A0A1Y1WZ42"/>
<dbReference type="EMBL" id="MCFG01000213">
    <property type="protein sequence ID" value="ORX78364.1"/>
    <property type="molecule type" value="Genomic_DNA"/>
</dbReference>
<evidence type="ECO:0000313" key="1">
    <source>
        <dbReference type="EMBL" id="ORX78364.1"/>
    </source>
</evidence>